<gene>
    <name evidence="6" type="primary">alr</name>
    <name evidence="6" type="ORF">HYT40_03325</name>
</gene>
<dbReference type="Proteomes" id="UP000724148">
    <property type="component" value="Unassembled WGS sequence"/>
</dbReference>
<comment type="caution">
    <text evidence="6">The sequence shown here is derived from an EMBL/GenBank/DDBJ whole genome shotgun (WGS) entry which is preliminary data.</text>
</comment>
<keyword evidence="2 4" id="KW-0663">Pyridoxal phosphate</keyword>
<dbReference type="InterPro" id="IPR000821">
    <property type="entry name" value="Ala_racemase"/>
</dbReference>
<evidence type="ECO:0000256" key="4">
    <source>
        <dbReference type="PIRSR" id="PIRSR600821-50"/>
    </source>
</evidence>
<dbReference type="SMART" id="SM01005">
    <property type="entry name" value="Ala_racemase_C"/>
    <property type="match status" value="1"/>
</dbReference>
<dbReference type="PANTHER" id="PTHR30511">
    <property type="entry name" value="ALANINE RACEMASE"/>
    <property type="match status" value="1"/>
</dbReference>
<dbReference type="EC" id="5.1.1.1" evidence="6"/>
<dbReference type="Pfam" id="PF00842">
    <property type="entry name" value="Ala_racemase_C"/>
    <property type="match status" value="1"/>
</dbReference>
<dbReference type="GO" id="GO:0030170">
    <property type="term" value="F:pyridoxal phosphate binding"/>
    <property type="evidence" value="ECO:0007669"/>
    <property type="project" value="TreeGrafter"/>
</dbReference>
<dbReference type="InterPro" id="IPR001608">
    <property type="entry name" value="Ala_racemase_N"/>
</dbReference>
<proteinExistence type="predicted"/>
<dbReference type="PRINTS" id="PR00992">
    <property type="entry name" value="ALARACEMASE"/>
</dbReference>
<dbReference type="PANTHER" id="PTHR30511:SF0">
    <property type="entry name" value="ALANINE RACEMASE, CATABOLIC-RELATED"/>
    <property type="match status" value="1"/>
</dbReference>
<dbReference type="NCBIfam" id="TIGR00492">
    <property type="entry name" value="alr"/>
    <property type="match status" value="1"/>
</dbReference>
<dbReference type="FunFam" id="3.20.20.10:FF:000002">
    <property type="entry name" value="Alanine racemase"/>
    <property type="match status" value="1"/>
</dbReference>
<protein>
    <submittedName>
        <fullName evidence="6">Alanine racemase</fullName>
        <ecNumber evidence="6">5.1.1.1</ecNumber>
    </submittedName>
</protein>
<dbReference type="Pfam" id="PF01168">
    <property type="entry name" value="Ala_racemase_N"/>
    <property type="match status" value="1"/>
</dbReference>
<dbReference type="Gene3D" id="3.20.20.10">
    <property type="entry name" value="Alanine racemase"/>
    <property type="match status" value="1"/>
</dbReference>
<accession>A0A931WPN2</accession>
<dbReference type="GO" id="GO:0008784">
    <property type="term" value="F:alanine racemase activity"/>
    <property type="evidence" value="ECO:0007669"/>
    <property type="project" value="UniProtKB-EC"/>
</dbReference>
<evidence type="ECO:0000256" key="2">
    <source>
        <dbReference type="ARBA" id="ARBA00022898"/>
    </source>
</evidence>
<keyword evidence="3 6" id="KW-0413">Isomerase</keyword>
<evidence type="ECO:0000313" key="6">
    <source>
        <dbReference type="EMBL" id="MBI2097150.1"/>
    </source>
</evidence>
<organism evidence="6 7">
    <name type="scientific">Candidatus Sungiibacteriota bacterium</name>
    <dbReference type="NCBI Taxonomy" id="2750080"/>
    <lineage>
        <taxon>Bacteria</taxon>
        <taxon>Candidatus Sungiibacteriota</taxon>
    </lineage>
</organism>
<dbReference type="InterPro" id="IPR009006">
    <property type="entry name" value="Ala_racemase/Decarboxylase_C"/>
</dbReference>
<dbReference type="InterPro" id="IPR029066">
    <property type="entry name" value="PLP-binding_barrel"/>
</dbReference>
<dbReference type="EMBL" id="JACOZA010000082">
    <property type="protein sequence ID" value="MBI2097150.1"/>
    <property type="molecule type" value="Genomic_DNA"/>
</dbReference>
<sequence>MTPLLRTHRTWIEIDRRALLANLRYFARRAQGASMMVMIKSNAYGHGLVTIAKLLARQNLYLGVDSITEALRLRKENIQNPILVLGYTLPTRMREAAAKNIVVTISHFEGLASLAKLKKRPRFHVKIDTGMHRQGFQESQVPRLIAALKQYRLRPDGLYSHLAMASHSAFSRKQILAFERCLELFQKADLGPRLVHFNKTEGIVNFPQASHSLVRLGIGLYGYYPAPGVRLRPVLAWKTIVGEVKTIKKGERVSYDLTERVRRDTKIAILPVGYWHGFDRGLSCAGTRYHGYDHGGCGPYQKCPRRG</sequence>
<comment type="cofactor">
    <cofactor evidence="1 4">
        <name>pyridoxal 5'-phosphate</name>
        <dbReference type="ChEBI" id="CHEBI:597326"/>
    </cofactor>
</comment>
<dbReference type="GO" id="GO:0030632">
    <property type="term" value="P:D-alanine biosynthetic process"/>
    <property type="evidence" value="ECO:0007669"/>
    <property type="project" value="TreeGrafter"/>
</dbReference>
<dbReference type="SUPFAM" id="SSF50621">
    <property type="entry name" value="Alanine racemase C-terminal domain-like"/>
    <property type="match status" value="1"/>
</dbReference>
<dbReference type="InterPro" id="IPR011079">
    <property type="entry name" value="Ala_racemase_C"/>
</dbReference>
<dbReference type="Gene3D" id="2.40.37.10">
    <property type="entry name" value="Lyase, Ornithine Decarboxylase, Chain A, domain 1"/>
    <property type="match status" value="1"/>
</dbReference>
<feature type="domain" description="Alanine racemase C-terminal" evidence="5">
    <location>
        <begin position="234"/>
        <end position="307"/>
    </location>
</feature>
<evidence type="ECO:0000256" key="3">
    <source>
        <dbReference type="ARBA" id="ARBA00023235"/>
    </source>
</evidence>
<name>A0A931WPN2_9BACT</name>
<dbReference type="AlphaFoldDB" id="A0A931WPN2"/>
<evidence type="ECO:0000313" key="7">
    <source>
        <dbReference type="Proteomes" id="UP000724148"/>
    </source>
</evidence>
<evidence type="ECO:0000259" key="5">
    <source>
        <dbReference type="SMART" id="SM01005"/>
    </source>
</evidence>
<evidence type="ECO:0000256" key="1">
    <source>
        <dbReference type="ARBA" id="ARBA00001933"/>
    </source>
</evidence>
<feature type="modified residue" description="N6-(pyridoxal phosphate)lysine" evidence="4">
    <location>
        <position position="40"/>
    </location>
</feature>
<dbReference type="GO" id="GO:0005829">
    <property type="term" value="C:cytosol"/>
    <property type="evidence" value="ECO:0007669"/>
    <property type="project" value="TreeGrafter"/>
</dbReference>
<dbReference type="CDD" id="cd00430">
    <property type="entry name" value="PLPDE_III_AR"/>
    <property type="match status" value="1"/>
</dbReference>
<reference evidence="6" key="1">
    <citation type="submission" date="2020-07" db="EMBL/GenBank/DDBJ databases">
        <title>Huge and variable diversity of episymbiotic CPR bacteria and DPANN archaea in groundwater ecosystems.</title>
        <authorList>
            <person name="He C.Y."/>
            <person name="Keren R."/>
            <person name="Whittaker M."/>
            <person name="Farag I.F."/>
            <person name="Doudna J."/>
            <person name="Cate J.H.D."/>
            <person name="Banfield J.F."/>
        </authorList>
    </citation>
    <scope>NUCLEOTIDE SEQUENCE</scope>
    <source>
        <strain evidence="6">NC_groundwater_193_Ag_S-0.1um_51_7</strain>
    </source>
</reference>
<dbReference type="SUPFAM" id="SSF51419">
    <property type="entry name" value="PLP-binding barrel"/>
    <property type="match status" value="1"/>
</dbReference>